<dbReference type="InterPro" id="IPR000620">
    <property type="entry name" value="EamA_dom"/>
</dbReference>
<dbReference type="InterPro" id="IPR037185">
    <property type="entry name" value="EmrE-like"/>
</dbReference>
<evidence type="ECO:0000259" key="7">
    <source>
        <dbReference type="Pfam" id="PF00892"/>
    </source>
</evidence>
<evidence type="ECO:0000313" key="8">
    <source>
        <dbReference type="EMBL" id="MBO8442534.1"/>
    </source>
</evidence>
<evidence type="ECO:0000256" key="4">
    <source>
        <dbReference type="ARBA" id="ARBA00022989"/>
    </source>
</evidence>
<dbReference type="EMBL" id="JADIMU010000016">
    <property type="protein sequence ID" value="MBO8442534.1"/>
    <property type="molecule type" value="Genomic_DNA"/>
</dbReference>
<comment type="subcellular location">
    <subcellularLocation>
        <location evidence="1">Cell membrane</location>
        <topology evidence="1">Multi-pass membrane protein</topology>
    </subcellularLocation>
</comment>
<reference evidence="8" key="2">
    <citation type="journal article" date="2021" name="PeerJ">
        <title>Extensive microbial diversity within the chicken gut microbiome revealed by metagenomics and culture.</title>
        <authorList>
            <person name="Gilroy R."/>
            <person name="Ravi A."/>
            <person name="Getino M."/>
            <person name="Pursley I."/>
            <person name="Horton D.L."/>
            <person name="Alikhan N.F."/>
            <person name="Baker D."/>
            <person name="Gharbi K."/>
            <person name="Hall N."/>
            <person name="Watson M."/>
            <person name="Adriaenssens E.M."/>
            <person name="Foster-Nyarko E."/>
            <person name="Jarju S."/>
            <person name="Secka A."/>
            <person name="Antonio M."/>
            <person name="Oren A."/>
            <person name="Chaudhuri R.R."/>
            <person name="La Ragione R."/>
            <person name="Hildebrand F."/>
            <person name="Pallen M.J."/>
        </authorList>
    </citation>
    <scope>NUCLEOTIDE SEQUENCE</scope>
    <source>
        <strain evidence="8">11167</strain>
    </source>
</reference>
<dbReference type="Proteomes" id="UP000823633">
    <property type="component" value="Unassembled WGS sequence"/>
</dbReference>
<name>A0A9D9E724_9SPIR</name>
<dbReference type="AlphaFoldDB" id="A0A9D9E724"/>
<evidence type="ECO:0000256" key="3">
    <source>
        <dbReference type="ARBA" id="ARBA00022692"/>
    </source>
</evidence>
<evidence type="ECO:0000256" key="2">
    <source>
        <dbReference type="ARBA" id="ARBA00022475"/>
    </source>
</evidence>
<keyword evidence="5 6" id="KW-0472">Membrane</keyword>
<feature type="domain" description="EamA" evidence="7">
    <location>
        <begin position="14"/>
        <end position="155"/>
    </location>
</feature>
<keyword evidence="2" id="KW-1003">Cell membrane</keyword>
<dbReference type="PANTHER" id="PTHR32322">
    <property type="entry name" value="INNER MEMBRANE TRANSPORTER"/>
    <property type="match status" value="1"/>
</dbReference>
<dbReference type="GO" id="GO:0005886">
    <property type="term" value="C:plasma membrane"/>
    <property type="evidence" value="ECO:0007669"/>
    <property type="project" value="UniProtKB-SubCell"/>
</dbReference>
<feature type="domain" description="EamA" evidence="7">
    <location>
        <begin position="169"/>
        <end position="306"/>
    </location>
</feature>
<dbReference type="SUPFAM" id="SSF103481">
    <property type="entry name" value="Multidrug resistance efflux transporter EmrE"/>
    <property type="match status" value="2"/>
</dbReference>
<evidence type="ECO:0000256" key="6">
    <source>
        <dbReference type="SAM" id="Phobius"/>
    </source>
</evidence>
<feature type="transmembrane region" description="Helical" evidence="6">
    <location>
        <begin position="45"/>
        <end position="69"/>
    </location>
</feature>
<reference evidence="8" key="1">
    <citation type="submission" date="2020-10" db="EMBL/GenBank/DDBJ databases">
        <authorList>
            <person name="Gilroy R."/>
        </authorList>
    </citation>
    <scope>NUCLEOTIDE SEQUENCE</scope>
    <source>
        <strain evidence="8">11167</strain>
    </source>
</reference>
<proteinExistence type="predicted"/>
<accession>A0A9D9E724</accession>
<feature type="transmembrane region" description="Helical" evidence="6">
    <location>
        <begin position="286"/>
        <end position="305"/>
    </location>
</feature>
<comment type="caution">
    <text evidence="8">The sequence shown here is derived from an EMBL/GenBank/DDBJ whole genome shotgun (WGS) entry which is preliminary data.</text>
</comment>
<evidence type="ECO:0000313" key="9">
    <source>
        <dbReference type="Proteomes" id="UP000823633"/>
    </source>
</evidence>
<dbReference type="Pfam" id="PF00892">
    <property type="entry name" value="EamA"/>
    <property type="match status" value="2"/>
</dbReference>
<organism evidence="8 9">
    <name type="scientific">Candidatus Aphodenecus pullistercoris</name>
    <dbReference type="NCBI Taxonomy" id="2840669"/>
    <lineage>
        <taxon>Bacteria</taxon>
        <taxon>Pseudomonadati</taxon>
        <taxon>Spirochaetota</taxon>
        <taxon>Spirochaetia</taxon>
        <taxon>Spirochaetales</taxon>
        <taxon>Candidatus Aphodenecus</taxon>
    </lineage>
</organism>
<evidence type="ECO:0000256" key="1">
    <source>
        <dbReference type="ARBA" id="ARBA00004651"/>
    </source>
</evidence>
<sequence length="314" mass="33768">MNGTKTINKTWAIFLLACVCCFLWGSATPSIKTGYELFHIAQSDTWSIILFAGIRFFIAGLLVVLFESLRNRRPVVPSRDAVPSIVALALAQTIIQYFFFYIGLAHTSGVTGTILSGSGGFLSIILVCFVLRTESVTANKIVGVILGFAGIVIMNISFTGTDSFHFTLLGEGFVLLSQISYALSGIMVKSFSKKYSVTMLSGYQFMLGGLVMAIVGYAAGGRMYMGAGLVGYVLLVYMALISAVAYTLWGTLLKYNPVSRVAIFNFLTPLFGALLSAIFLGEAQEALAANKLIALVLVCVGIYIVNRGPKEIDG</sequence>
<protein>
    <submittedName>
        <fullName evidence="8">DMT family transporter</fullName>
    </submittedName>
</protein>
<dbReference type="PANTHER" id="PTHR32322:SF18">
    <property type="entry name" value="S-ADENOSYLMETHIONINE_S-ADENOSYLHOMOCYSTEINE TRANSPORTER"/>
    <property type="match status" value="1"/>
</dbReference>
<feature type="transmembrane region" description="Helical" evidence="6">
    <location>
        <begin position="81"/>
        <end position="104"/>
    </location>
</feature>
<feature type="transmembrane region" description="Helical" evidence="6">
    <location>
        <begin position="110"/>
        <end position="131"/>
    </location>
</feature>
<gene>
    <name evidence="8" type="ORF">IAC42_02070</name>
</gene>
<dbReference type="InterPro" id="IPR050638">
    <property type="entry name" value="AA-Vitamin_Transporters"/>
</dbReference>
<feature type="transmembrane region" description="Helical" evidence="6">
    <location>
        <begin position="261"/>
        <end position="280"/>
    </location>
</feature>
<feature type="transmembrane region" description="Helical" evidence="6">
    <location>
        <begin position="225"/>
        <end position="249"/>
    </location>
</feature>
<evidence type="ECO:0000256" key="5">
    <source>
        <dbReference type="ARBA" id="ARBA00023136"/>
    </source>
</evidence>
<keyword evidence="4 6" id="KW-1133">Transmembrane helix</keyword>
<keyword evidence="3 6" id="KW-0812">Transmembrane</keyword>
<feature type="transmembrane region" description="Helical" evidence="6">
    <location>
        <begin position="138"/>
        <end position="158"/>
    </location>
</feature>
<feature type="transmembrane region" description="Helical" evidence="6">
    <location>
        <begin position="200"/>
        <end position="219"/>
    </location>
</feature>